<accession>A0A2K9NT16</accession>
<dbReference type="RefSeq" id="WP_102243918.1">
    <property type="nucleotide sequence ID" value="NZ_CP025704.1"/>
</dbReference>
<sequence>MKTPLFLAVILFYFNNLQGAFATETIACSHPELCRLANIIFTENQVKDYEFISLVKISGDPHEYEPSTNEVKSLISAKTLITGPGELNPWIKKIHYQRSKTPGTKTFTLPLDSRDYNLYPGGNHEALSHFWLYPKIFCSLKTKLEDQLVSAKLLVIKAPKKCQSEEMKIEKELTNTLAQIKKPVVLTHDALLPLLGTLGGKNATVVAIKGSGHHQEATPASVKKLYDALKAPKVIWIEEIGIKVPANILAKKRSTDITIDLDTANSEGLDYFQVLESLNTKLKAH</sequence>
<dbReference type="Gene3D" id="3.40.50.1980">
    <property type="entry name" value="Nitrogenase molybdenum iron protein domain"/>
    <property type="match status" value="1"/>
</dbReference>
<evidence type="ECO:0000256" key="3">
    <source>
        <dbReference type="ARBA" id="ARBA00022729"/>
    </source>
</evidence>
<dbReference type="PANTHER" id="PTHR42953:SF3">
    <property type="entry name" value="HIGH-AFFINITY ZINC UPTAKE SYSTEM PROTEIN ZNUA"/>
    <property type="match status" value="1"/>
</dbReference>
<protein>
    <submittedName>
        <fullName evidence="4">Uncharacterized protein</fullName>
    </submittedName>
</protein>
<dbReference type="KEGG" id="bsto:C0V70_11045"/>
<gene>
    <name evidence="4" type="ORF">C0V70_11045</name>
</gene>
<dbReference type="GO" id="GO:0030001">
    <property type="term" value="P:metal ion transport"/>
    <property type="evidence" value="ECO:0007669"/>
    <property type="project" value="InterPro"/>
</dbReference>
<dbReference type="SUPFAM" id="SSF53807">
    <property type="entry name" value="Helical backbone' metal receptor"/>
    <property type="match status" value="1"/>
</dbReference>
<dbReference type="OrthoDB" id="9793396at2"/>
<dbReference type="EMBL" id="CP025704">
    <property type="protein sequence ID" value="AUN98627.1"/>
    <property type="molecule type" value="Genomic_DNA"/>
</dbReference>
<evidence type="ECO:0000256" key="1">
    <source>
        <dbReference type="ARBA" id="ARBA00011028"/>
    </source>
</evidence>
<evidence type="ECO:0000313" key="4">
    <source>
        <dbReference type="EMBL" id="AUN98627.1"/>
    </source>
</evidence>
<evidence type="ECO:0000256" key="2">
    <source>
        <dbReference type="ARBA" id="ARBA00022448"/>
    </source>
</evidence>
<dbReference type="AlphaFoldDB" id="A0A2K9NT16"/>
<comment type="similarity">
    <text evidence="1">Belongs to the bacterial solute-binding protein 9 family.</text>
</comment>
<dbReference type="InterPro" id="IPR050492">
    <property type="entry name" value="Bact_metal-bind_prot9"/>
</dbReference>
<keyword evidence="5" id="KW-1185">Reference proteome</keyword>
<proteinExistence type="inferred from homology"/>
<dbReference type="GO" id="GO:0046872">
    <property type="term" value="F:metal ion binding"/>
    <property type="evidence" value="ECO:0007669"/>
    <property type="project" value="InterPro"/>
</dbReference>
<keyword evidence="2" id="KW-0813">Transport</keyword>
<dbReference type="Pfam" id="PF01297">
    <property type="entry name" value="ZnuA"/>
    <property type="match status" value="1"/>
</dbReference>
<dbReference type="Proteomes" id="UP000235584">
    <property type="component" value="Chromosome"/>
</dbReference>
<dbReference type="InterPro" id="IPR006127">
    <property type="entry name" value="ZnuA-like"/>
</dbReference>
<keyword evidence="3" id="KW-0732">Signal</keyword>
<dbReference type="PANTHER" id="PTHR42953">
    <property type="entry name" value="HIGH-AFFINITY ZINC UPTAKE SYSTEM PROTEIN ZNUA-RELATED"/>
    <property type="match status" value="1"/>
</dbReference>
<reference evidence="4 5" key="1">
    <citation type="submission" date="2018-01" db="EMBL/GenBank/DDBJ databases">
        <title>Complete genome sequence of Bacteriovorax stolpii DSM12778.</title>
        <authorList>
            <person name="Tang B."/>
            <person name="Chang J."/>
        </authorList>
    </citation>
    <scope>NUCLEOTIDE SEQUENCE [LARGE SCALE GENOMIC DNA]</scope>
    <source>
        <strain evidence="4 5">DSM 12778</strain>
    </source>
</reference>
<name>A0A2K9NT16_BACTC</name>
<evidence type="ECO:0000313" key="5">
    <source>
        <dbReference type="Proteomes" id="UP000235584"/>
    </source>
</evidence>
<organism evidence="4 5">
    <name type="scientific">Bacteriovorax stolpii</name>
    <name type="common">Bdellovibrio stolpii</name>
    <dbReference type="NCBI Taxonomy" id="960"/>
    <lineage>
        <taxon>Bacteria</taxon>
        <taxon>Pseudomonadati</taxon>
        <taxon>Bdellovibrionota</taxon>
        <taxon>Bacteriovoracia</taxon>
        <taxon>Bacteriovoracales</taxon>
        <taxon>Bacteriovoracaceae</taxon>
        <taxon>Bacteriovorax</taxon>
    </lineage>
</organism>